<gene>
    <name evidence="2" type="ORF">chiPu_0022350</name>
</gene>
<comment type="caution">
    <text evidence="2">The sequence shown here is derived from an EMBL/GenBank/DDBJ whole genome shotgun (WGS) entry which is preliminary data.</text>
</comment>
<dbReference type="InterPro" id="IPR044925">
    <property type="entry name" value="His-Me_finger_sf"/>
</dbReference>
<proteinExistence type="predicted"/>
<name>A0A401RJ77_CHIPU</name>
<dbReference type="Proteomes" id="UP000287033">
    <property type="component" value="Unassembled WGS sequence"/>
</dbReference>
<dbReference type="EMBL" id="BEZZ01007192">
    <property type="protein sequence ID" value="GCC18189.1"/>
    <property type="molecule type" value="Genomic_DNA"/>
</dbReference>
<keyword evidence="1" id="KW-0732">Signal</keyword>
<dbReference type="STRING" id="137246.A0A401RJ77"/>
<dbReference type="PANTHER" id="PTHR21472:SF26">
    <property type="entry name" value="ENDONUCLEASE DOMAIN CONTAINING 1"/>
    <property type="match status" value="1"/>
</dbReference>
<evidence type="ECO:0000313" key="3">
    <source>
        <dbReference type="Proteomes" id="UP000287033"/>
    </source>
</evidence>
<sequence>MATSACFALLAVLGCVPLAHADVTDHFHHPPGCQEFFYQGQPPSGFVGFSQTRLCQRLDGRIYFATLYDRSARLPVYSAFRFKYQAEGVPRGNGTDKTWKYEPQVSVGVGAGAGAGAGVLRDWSFAVAPR</sequence>
<dbReference type="OrthoDB" id="69221at2759"/>
<accession>A0A401RJ77</accession>
<feature type="signal peptide" evidence="1">
    <location>
        <begin position="1"/>
        <end position="21"/>
    </location>
</feature>
<dbReference type="PANTHER" id="PTHR21472">
    <property type="entry name" value="ENDONUCLEASE DOMAIN-CONTAINING 1 PROTEIN ENDOD1"/>
    <property type="match status" value="1"/>
</dbReference>
<dbReference type="InterPro" id="IPR039015">
    <property type="entry name" value="ENDOD1"/>
</dbReference>
<dbReference type="AlphaFoldDB" id="A0A401RJ77"/>
<evidence type="ECO:0000256" key="1">
    <source>
        <dbReference type="SAM" id="SignalP"/>
    </source>
</evidence>
<evidence type="ECO:0000313" key="2">
    <source>
        <dbReference type="EMBL" id="GCC18189.1"/>
    </source>
</evidence>
<keyword evidence="3" id="KW-1185">Reference proteome</keyword>
<protein>
    <submittedName>
        <fullName evidence="2">Uncharacterized protein</fullName>
    </submittedName>
</protein>
<feature type="chain" id="PRO_5019189249" evidence="1">
    <location>
        <begin position="22"/>
        <end position="130"/>
    </location>
</feature>
<reference evidence="2 3" key="1">
    <citation type="journal article" date="2018" name="Nat. Ecol. Evol.">
        <title>Shark genomes provide insights into elasmobranch evolution and the origin of vertebrates.</title>
        <authorList>
            <person name="Hara Y"/>
            <person name="Yamaguchi K"/>
            <person name="Onimaru K"/>
            <person name="Kadota M"/>
            <person name="Koyanagi M"/>
            <person name="Keeley SD"/>
            <person name="Tatsumi K"/>
            <person name="Tanaka K"/>
            <person name="Motone F"/>
            <person name="Kageyama Y"/>
            <person name="Nozu R"/>
            <person name="Adachi N"/>
            <person name="Nishimura O"/>
            <person name="Nakagawa R"/>
            <person name="Tanegashima C"/>
            <person name="Kiyatake I"/>
            <person name="Matsumoto R"/>
            <person name="Murakumo K"/>
            <person name="Nishida K"/>
            <person name="Terakita A"/>
            <person name="Kuratani S"/>
            <person name="Sato K"/>
            <person name="Hyodo S Kuraku.S."/>
        </authorList>
    </citation>
    <scope>NUCLEOTIDE SEQUENCE [LARGE SCALE GENOMIC DNA]</scope>
</reference>
<dbReference type="SUPFAM" id="SSF54060">
    <property type="entry name" value="His-Me finger endonucleases"/>
    <property type="match status" value="1"/>
</dbReference>
<organism evidence="2 3">
    <name type="scientific">Chiloscyllium punctatum</name>
    <name type="common">Brownbanded bambooshark</name>
    <name type="synonym">Hemiscyllium punctatum</name>
    <dbReference type="NCBI Taxonomy" id="137246"/>
    <lineage>
        <taxon>Eukaryota</taxon>
        <taxon>Metazoa</taxon>
        <taxon>Chordata</taxon>
        <taxon>Craniata</taxon>
        <taxon>Vertebrata</taxon>
        <taxon>Chondrichthyes</taxon>
        <taxon>Elasmobranchii</taxon>
        <taxon>Galeomorphii</taxon>
        <taxon>Galeoidea</taxon>
        <taxon>Orectolobiformes</taxon>
        <taxon>Hemiscylliidae</taxon>
        <taxon>Chiloscyllium</taxon>
    </lineage>
</organism>